<feature type="signal peptide" evidence="4">
    <location>
        <begin position="1"/>
        <end position="30"/>
    </location>
</feature>
<dbReference type="PIRSF" id="PIRSF002741">
    <property type="entry name" value="MppA"/>
    <property type="match status" value="1"/>
</dbReference>
<dbReference type="Gene3D" id="3.90.76.10">
    <property type="entry name" value="Dipeptide-binding Protein, Domain 1"/>
    <property type="match status" value="1"/>
</dbReference>
<dbReference type="GO" id="GO:0042597">
    <property type="term" value="C:periplasmic space"/>
    <property type="evidence" value="ECO:0007669"/>
    <property type="project" value="UniProtKB-ARBA"/>
</dbReference>
<reference evidence="6" key="1">
    <citation type="submission" date="2020-01" db="EMBL/GenBank/DDBJ databases">
        <title>Insect and environment-associated Actinomycetes.</title>
        <authorList>
            <person name="Currrie C."/>
            <person name="Chevrette M."/>
            <person name="Carlson C."/>
            <person name="Stubbendieck R."/>
            <person name="Wendt-Pienkowski E."/>
        </authorList>
    </citation>
    <scope>NUCLEOTIDE SEQUENCE</scope>
    <source>
        <strain evidence="6">SID12501</strain>
    </source>
</reference>
<feature type="domain" description="Solute-binding protein family 5" evidence="5">
    <location>
        <begin position="103"/>
        <end position="449"/>
    </location>
</feature>
<evidence type="ECO:0000256" key="2">
    <source>
        <dbReference type="ARBA" id="ARBA00022448"/>
    </source>
</evidence>
<dbReference type="GO" id="GO:1904680">
    <property type="term" value="F:peptide transmembrane transporter activity"/>
    <property type="evidence" value="ECO:0007669"/>
    <property type="project" value="TreeGrafter"/>
</dbReference>
<keyword evidence="3 4" id="KW-0732">Signal</keyword>
<protein>
    <submittedName>
        <fullName evidence="6">ABC transporter substrate-binding protein</fullName>
    </submittedName>
</protein>
<dbReference type="PROSITE" id="PS51257">
    <property type="entry name" value="PROKAR_LIPOPROTEIN"/>
    <property type="match status" value="1"/>
</dbReference>
<organism evidence="6">
    <name type="scientific">Streptomyces sp. SID12501</name>
    <dbReference type="NCBI Taxonomy" id="2706042"/>
    <lineage>
        <taxon>Bacteria</taxon>
        <taxon>Bacillati</taxon>
        <taxon>Actinomycetota</taxon>
        <taxon>Actinomycetes</taxon>
        <taxon>Kitasatosporales</taxon>
        <taxon>Streptomycetaceae</taxon>
        <taxon>Streptomyces</taxon>
    </lineage>
</organism>
<dbReference type="SUPFAM" id="SSF53850">
    <property type="entry name" value="Periplasmic binding protein-like II"/>
    <property type="match status" value="1"/>
</dbReference>
<comment type="caution">
    <text evidence="6">The sequence shown here is derived from an EMBL/GenBank/DDBJ whole genome shotgun (WGS) entry which is preliminary data.</text>
</comment>
<dbReference type="AlphaFoldDB" id="A0A6B3BZZ6"/>
<comment type="similarity">
    <text evidence="1">Belongs to the bacterial solute-binding protein 5 family.</text>
</comment>
<sequence>MRGVGMRRSTIIVGCSVALTATLTSCSAPAATDATDTGKASKSGYLTASDTSFEGTGPLTVQLDYDSVEAGGLDPQTAATARSWSIESLVYEPLVTVDPRFGIEPLLASSWKQPDATTYVFTLRKGVTFSNGRALTTADVVGSLQRLLKSKAAYAAQLGPVKSVTATGADQVTVELTKAYTPFLAALANTPAAILPMKEIGDGSLDPAKEMLGTGPFVVKNHKQDQYWNFTRNTAYRDTKKVHVDDLKIEIVPQEAARLAALRNGSAALVNFNNIDSMDQLTGTRNAKVVSQANSDFYYLIQNSRNPDSPLADQKVRFALNSALNRTEIASVALGGQAVPTGVTPSVLPGACAPAKLPAATTAPPKTSATAALKKAGTLRLTVYTSEPAVGQIAQVIQQQLAKAGVTVKIQKYDDTTYGAKVFGAKPDFDLAIGWFAGYVDASMVSRWWNPVLAGFSGTFLNDDKTLDALIDKAAGEPDGTARTKTLAELCARVDTAAQMLPLVTRPSVIGYRTDQVSPTLRAAEGYGNFLRDITQYTLPAEK</sequence>
<name>A0A6B3BZZ6_9ACTN</name>
<dbReference type="PANTHER" id="PTHR30290:SF9">
    <property type="entry name" value="OLIGOPEPTIDE-BINDING PROTEIN APPA"/>
    <property type="match status" value="1"/>
</dbReference>
<dbReference type="Pfam" id="PF00496">
    <property type="entry name" value="SBP_bac_5"/>
    <property type="match status" value="1"/>
</dbReference>
<evidence type="ECO:0000256" key="1">
    <source>
        <dbReference type="ARBA" id="ARBA00005695"/>
    </source>
</evidence>
<keyword evidence="2" id="KW-0813">Transport</keyword>
<evidence type="ECO:0000256" key="3">
    <source>
        <dbReference type="ARBA" id="ARBA00022729"/>
    </source>
</evidence>
<dbReference type="Gene3D" id="3.10.105.10">
    <property type="entry name" value="Dipeptide-binding Protein, Domain 3"/>
    <property type="match status" value="1"/>
</dbReference>
<dbReference type="CDD" id="cd00995">
    <property type="entry name" value="PBP2_NikA_DppA_OppA_like"/>
    <property type="match status" value="1"/>
</dbReference>
<gene>
    <name evidence="6" type="ORF">G3I71_30080</name>
</gene>
<dbReference type="EMBL" id="JAAGLU010000028">
    <property type="protein sequence ID" value="NEC89959.1"/>
    <property type="molecule type" value="Genomic_DNA"/>
</dbReference>
<accession>A0A6B3BZZ6</accession>
<dbReference type="InterPro" id="IPR030678">
    <property type="entry name" value="Peptide/Ni-bd"/>
</dbReference>
<dbReference type="InterPro" id="IPR000914">
    <property type="entry name" value="SBP_5_dom"/>
</dbReference>
<evidence type="ECO:0000256" key="4">
    <source>
        <dbReference type="SAM" id="SignalP"/>
    </source>
</evidence>
<dbReference type="PANTHER" id="PTHR30290">
    <property type="entry name" value="PERIPLASMIC BINDING COMPONENT OF ABC TRANSPORTER"/>
    <property type="match status" value="1"/>
</dbReference>
<dbReference type="GO" id="GO:0015833">
    <property type="term" value="P:peptide transport"/>
    <property type="evidence" value="ECO:0007669"/>
    <property type="project" value="TreeGrafter"/>
</dbReference>
<dbReference type="InterPro" id="IPR039424">
    <property type="entry name" value="SBP_5"/>
</dbReference>
<feature type="chain" id="PRO_5025428386" evidence="4">
    <location>
        <begin position="31"/>
        <end position="543"/>
    </location>
</feature>
<evidence type="ECO:0000259" key="5">
    <source>
        <dbReference type="Pfam" id="PF00496"/>
    </source>
</evidence>
<proteinExistence type="inferred from homology"/>
<dbReference type="Gene3D" id="3.40.190.10">
    <property type="entry name" value="Periplasmic binding protein-like II"/>
    <property type="match status" value="1"/>
</dbReference>
<evidence type="ECO:0000313" key="6">
    <source>
        <dbReference type="EMBL" id="NEC89959.1"/>
    </source>
</evidence>
<dbReference type="GO" id="GO:0043190">
    <property type="term" value="C:ATP-binding cassette (ABC) transporter complex"/>
    <property type="evidence" value="ECO:0007669"/>
    <property type="project" value="InterPro"/>
</dbReference>